<keyword evidence="3" id="KW-1185">Reference proteome</keyword>
<accession>A0A7K4HM03</accession>
<dbReference type="InterPro" id="IPR006675">
    <property type="entry name" value="HDIG_dom"/>
</dbReference>
<evidence type="ECO:0000313" key="3">
    <source>
        <dbReference type="Proteomes" id="UP000570823"/>
    </source>
</evidence>
<evidence type="ECO:0000313" key="2">
    <source>
        <dbReference type="EMBL" id="NVO66087.1"/>
    </source>
</evidence>
<name>A0A7K4HM03_9EURY</name>
<dbReference type="Proteomes" id="UP000570823">
    <property type="component" value="Unassembled WGS sequence"/>
</dbReference>
<dbReference type="Gene3D" id="1.10.3210.10">
    <property type="entry name" value="Hypothetical protein af1432"/>
    <property type="match status" value="1"/>
</dbReference>
<dbReference type="InterPro" id="IPR006674">
    <property type="entry name" value="HD_domain"/>
</dbReference>
<organism evidence="2 3">
    <name type="scientific">Methanofollis tationis</name>
    <dbReference type="NCBI Taxonomy" id="81417"/>
    <lineage>
        <taxon>Archaea</taxon>
        <taxon>Methanobacteriati</taxon>
        <taxon>Methanobacteriota</taxon>
        <taxon>Stenosarchaea group</taxon>
        <taxon>Methanomicrobia</taxon>
        <taxon>Methanomicrobiales</taxon>
        <taxon>Methanomicrobiaceae</taxon>
        <taxon>Methanofollis</taxon>
    </lineage>
</organism>
<protein>
    <submittedName>
        <fullName evidence="2">HDIG domain-containing protein</fullName>
    </submittedName>
</protein>
<reference evidence="2 3" key="1">
    <citation type="submission" date="2020-06" db="EMBL/GenBank/DDBJ databases">
        <title>Methanofollis fontis sp. nov., a methanogen isolated from marine sediments near a cold seep at Four-Way Closure Ridge offshore southwestern Taiwan.</title>
        <authorList>
            <person name="Chen S.-C."/>
            <person name="Teng N.-H."/>
            <person name="Lin Y.-S."/>
            <person name="Lai M.-C."/>
            <person name="Chen H.-H."/>
            <person name="Wang C.-C."/>
        </authorList>
    </citation>
    <scope>NUCLEOTIDE SEQUENCE [LARGE SCALE GENOMIC DNA]</scope>
    <source>
        <strain evidence="2 3">DSM 2702</strain>
    </source>
</reference>
<dbReference type="RefSeq" id="WP_176787728.1">
    <property type="nucleotide sequence ID" value="NZ_JABXWR010000001.1"/>
</dbReference>
<evidence type="ECO:0000259" key="1">
    <source>
        <dbReference type="Pfam" id="PF01966"/>
    </source>
</evidence>
<dbReference type="PANTHER" id="PTHR38659">
    <property type="entry name" value="METAL-DEPENDENT PHOSPHOHYDROLASE"/>
    <property type="match status" value="1"/>
</dbReference>
<dbReference type="OrthoDB" id="116154at2157"/>
<dbReference type="CDD" id="cd00077">
    <property type="entry name" value="HDc"/>
    <property type="match status" value="1"/>
</dbReference>
<dbReference type="AlphaFoldDB" id="A0A7K4HM03"/>
<sequence length="182" mass="20003">MDREDACEFLRRYVESDSLRKHCIATAAIMRGLAVHFGEDVDLWEAIGILHDVDYETVGGDMTRHGVEGAALLRREGFPEEICRAVERHNHLLSGPYTQTVDRSLQSADSISGFLIACALVKGGAITDVTPGTVKKKLKDRTFAAGCERDRIASVNGLIDPTLFYEIAIASLAGRRDELGLR</sequence>
<proteinExistence type="predicted"/>
<dbReference type="PANTHER" id="PTHR38659:SF2">
    <property type="entry name" value="HDIG DOMAIN PROTEIN"/>
    <property type="match status" value="1"/>
</dbReference>
<dbReference type="InterPro" id="IPR003607">
    <property type="entry name" value="HD/PDEase_dom"/>
</dbReference>
<gene>
    <name evidence="2" type="ORF">HWN36_01870</name>
</gene>
<dbReference type="NCBIfam" id="TIGR00277">
    <property type="entry name" value="HDIG"/>
    <property type="match status" value="1"/>
</dbReference>
<dbReference type="SUPFAM" id="SSF109604">
    <property type="entry name" value="HD-domain/PDEase-like"/>
    <property type="match status" value="1"/>
</dbReference>
<comment type="caution">
    <text evidence="2">The sequence shown here is derived from an EMBL/GenBank/DDBJ whole genome shotgun (WGS) entry which is preliminary data.</text>
</comment>
<feature type="domain" description="HD" evidence="1">
    <location>
        <begin position="21"/>
        <end position="111"/>
    </location>
</feature>
<dbReference type="Pfam" id="PF01966">
    <property type="entry name" value="HD"/>
    <property type="match status" value="1"/>
</dbReference>
<dbReference type="EMBL" id="JABXWR010000001">
    <property type="protein sequence ID" value="NVO66087.1"/>
    <property type="molecule type" value="Genomic_DNA"/>
</dbReference>